<protein>
    <submittedName>
        <fullName evidence="1">15232_t:CDS:1</fullName>
    </submittedName>
</protein>
<reference evidence="1" key="1">
    <citation type="submission" date="2021-06" db="EMBL/GenBank/DDBJ databases">
        <authorList>
            <person name="Kallberg Y."/>
            <person name="Tangrot J."/>
            <person name="Rosling A."/>
        </authorList>
    </citation>
    <scope>NUCLEOTIDE SEQUENCE</scope>
    <source>
        <strain evidence="1">MA461A</strain>
    </source>
</reference>
<feature type="non-terminal residue" evidence="1">
    <location>
        <position position="1"/>
    </location>
</feature>
<proteinExistence type="predicted"/>
<evidence type="ECO:0000313" key="2">
    <source>
        <dbReference type="Proteomes" id="UP000789920"/>
    </source>
</evidence>
<dbReference type="Proteomes" id="UP000789920">
    <property type="component" value="Unassembled WGS sequence"/>
</dbReference>
<sequence>DNFQDMREKYETNSETLKAIAKMWKTSSENLKNGSGFIENIN</sequence>
<evidence type="ECO:0000313" key="1">
    <source>
        <dbReference type="EMBL" id="CAG8840796.1"/>
    </source>
</evidence>
<comment type="caution">
    <text evidence="1">The sequence shown here is derived from an EMBL/GenBank/DDBJ whole genome shotgun (WGS) entry which is preliminary data.</text>
</comment>
<name>A0ACA9SJT0_9GLOM</name>
<dbReference type="EMBL" id="CAJVQC010127851">
    <property type="protein sequence ID" value="CAG8840796.1"/>
    <property type="molecule type" value="Genomic_DNA"/>
</dbReference>
<gene>
    <name evidence="1" type="ORF">RPERSI_LOCUS31581</name>
</gene>
<accession>A0ACA9SJT0</accession>
<keyword evidence="2" id="KW-1185">Reference proteome</keyword>
<organism evidence="1 2">
    <name type="scientific">Racocetra persica</name>
    <dbReference type="NCBI Taxonomy" id="160502"/>
    <lineage>
        <taxon>Eukaryota</taxon>
        <taxon>Fungi</taxon>
        <taxon>Fungi incertae sedis</taxon>
        <taxon>Mucoromycota</taxon>
        <taxon>Glomeromycotina</taxon>
        <taxon>Glomeromycetes</taxon>
        <taxon>Diversisporales</taxon>
        <taxon>Gigasporaceae</taxon>
        <taxon>Racocetra</taxon>
    </lineage>
</organism>